<gene>
    <name evidence="2" type="ORF">BIY37_08430</name>
</gene>
<feature type="transmembrane region" description="Helical" evidence="1">
    <location>
        <begin position="12"/>
        <end position="32"/>
    </location>
</feature>
<sequence>MADQQEDKFSYPIPALLLIIAIVAGGIFKFYAPLDTLRPPLVEKDLEQPLGEEDVLARMWQDPFQAVENHIRYRKAQDESFKIMEKDRDSKNFKPELDPKIHSVLILPVMITAGCFSENIEERLRSRYAVLSALHVAGYQPKHAEHIGYFERAIHGQPRTIPYEWFTSDPLPVNSLSRERPHDAVLVLWLGDEYFEKERFKELEELFVDIQKCFDSKFQLLMKVLGPTNSTDLKEIISEAFPDTATLYNYLKRKNEYLSAKGDLERANTEFEAAKNALKDEIQKTADGLAGKFEMYSPWATADPLLMMIKMPVQLDMLVNMYKEIETYGIPKKDKDDDLLKEDTIFKLILKYKEVNLQRSIHTDHELTDTLVEELSRRIKKIGGKDSGDIVLVSDWDTFYGRALPVSFIISLLKDKDREAGDNYSQSSNSRNTLSLLEKIHVFKYMRGIDGVLSNEDISSRASPGKSADAGGKNENRPGYSYFMPAFEQPFGQDQFDYIRRLTNRIIQEYTKRKVIAICVLGNDIYDKLLILRALREQFPGAIFFTTDLDARLFHYTELPWTRNLIVASSYGLQLHHDLQGGIPPFRSVYQSSLFAAALQALGIINKPDFNKILPRIFEIGIRCAYDLTPVPDSRSNSSREKALHPDRRDVWSSKVSLKGWRVWEWILDWGDWLFCLFFLFFLPVSVFGGLCYYNIQRTKNIGLKKTRRWKKNWIGFFAFCVTSFAALTVYAFLSSWNGDGEPITFFDGISIWPTELLRLSGGLLALYFLFFSIQALIFNRKRIRQFFPQPNTDINPPDKKHHSILTVWKKYQDSNKRKNNWLFIGIAAGGYLAAGSVFIWKCGKPLIPYRGELSWWVDICILFLSLLFMLILIAFVINTTWLCIRFIREFIDSDSEYIRNTPKILSAHCSLRDDPCRKDINECKLKYAECLTTYDKQIANDTLAYWFIMKIIGEKTRVIGEMIKYPFLILFLLLVSRHKYFDNWTWTAPLAMVIGLTTMIALACTMILFSEAKRVRKQMISGLREELLKLINTHLPENIDAFNDKKSKLIEQRSRSIESVMNEIRNIKNGAFSPAISLQNPIVMAILTPLGGMGTISLFQQLAQFF</sequence>
<feature type="transmembrane region" description="Helical" evidence="1">
    <location>
        <begin position="854"/>
        <end position="878"/>
    </location>
</feature>
<keyword evidence="1" id="KW-0812">Transmembrane</keyword>
<keyword evidence="3" id="KW-1185">Reference proteome</keyword>
<dbReference type="AlphaFoldDB" id="A0A1V6LZ51"/>
<evidence type="ECO:0000313" key="2">
    <source>
        <dbReference type="EMBL" id="OQD45452.1"/>
    </source>
</evidence>
<feature type="transmembrane region" description="Helical" evidence="1">
    <location>
        <begin position="714"/>
        <end position="737"/>
    </location>
</feature>
<protein>
    <submittedName>
        <fullName evidence="2">Uncharacterized protein</fullName>
    </submittedName>
</protein>
<feature type="transmembrane region" description="Helical" evidence="1">
    <location>
        <begin position="670"/>
        <end position="694"/>
    </location>
</feature>
<accession>A0A1V6LZ51</accession>
<organism evidence="2 3">
    <name type="scientific">Candidatus Brocadia sapporoensis</name>
    <dbReference type="NCBI Taxonomy" id="392547"/>
    <lineage>
        <taxon>Bacteria</taxon>
        <taxon>Pseudomonadati</taxon>
        <taxon>Planctomycetota</taxon>
        <taxon>Candidatus Brocadiia</taxon>
        <taxon>Candidatus Brocadiales</taxon>
        <taxon>Candidatus Brocadiaceae</taxon>
        <taxon>Candidatus Brocadia</taxon>
    </lineage>
</organism>
<comment type="caution">
    <text evidence="2">The sequence shown here is derived from an EMBL/GenBank/DDBJ whole genome shotgun (WGS) entry which is preliminary data.</text>
</comment>
<evidence type="ECO:0000313" key="3">
    <source>
        <dbReference type="Proteomes" id="UP000242219"/>
    </source>
</evidence>
<proteinExistence type="predicted"/>
<evidence type="ECO:0000256" key="1">
    <source>
        <dbReference type="SAM" id="Phobius"/>
    </source>
</evidence>
<dbReference type="RefSeq" id="WP_070067384.1">
    <property type="nucleotide sequence ID" value="NZ_MJUW02000088.1"/>
</dbReference>
<dbReference type="EMBL" id="MJUW02000088">
    <property type="protein sequence ID" value="OQD45452.1"/>
    <property type="molecule type" value="Genomic_DNA"/>
</dbReference>
<feature type="transmembrane region" description="Helical" evidence="1">
    <location>
        <begin position="989"/>
        <end position="1010"/>
    </location>
</feature>
<name>A0A1V6LZ51_9BACT</name>
<keyword evidence="1" id="KW-0472">Membrane</keyword>
<dbReference type="Proteomes" id="UP000242219">
    <property type="component" value="Unassembled WGS sequence"/>
</dbReference>
<keyword evidence="1" id="KW-1133">Transmembrane helix</keyword>
<feature type="transmembrane region" description="Helical" evidence="1">
    <location>
        <begin position="821"/>
        <end position="842"/>
    </location>
</feature>
<reference evidence="2 3" key="1">
    <citation type="journal article" date="2016" name="Genome Announc.">
        <title>Draft Genome Sequence of the Anaerobic Ammonium-Oxidizing Bacterium 'Candidatus Brocadia sp. 40'.</title>
        <authorList>
            <person name="Ali M."/>
            <person name="Haroon M.F."/>
            <person name="Narita Y."/>
            <person name="Zhang L."/>
            <person name="Rangel Shaw D."/>
            <person name="Okabe S."/>
            <person name="Saikaly P.E."/>
        </authorList>
    </citation>
    <scope>NUCLEOTIDE SEQUENCE [LARGE SCALE GENOMIC DNA]</scope>
    <source>
        <strain evidence="2 3">40</strain>
    </source>
</reference>
<feature type="transmembrane region" description="Helical" evidence="1">
    <location>
        <begin position="757"/>
        <end position="779"/>
    </location>
</feature>
<feature type="transmembrane region" description="Helical" evidence="1">
    <location>
        <begin position="959"/>
        <end position="977"/>
    </location>
</feature>